<protein>
    <submittedName>
        <fullName evidence="1">Uncharacterized protein</fullName>
    </submittedName>
</protein>
<proteinExistence type="predicted"/>
<gene>
    <name evidence="1" type="ordered locus">Runsl_1210</name>
</gene>
<sequence>MAKSLPNSVLKMYRDMSDRDKMHMGLRFRDRYGHVTNNRFQAIATGKAKDLTLDEYEFTQTLIKKFFDFKFSTV</sequence>
<keyword evidence="2" id="KW-1185">Reference proteome</keyword>
<reference evidence="1 2" key="2">
    <citation type="journal article" date="2012" name="Stand. Genomic Sci.">
        <title>Complete genome sequence of the aquatic bacterium Runella slithyformis type strain (LSU 4(T)).</title>
        <authorList>
            <person name="Copeland A."/>
            <person name="Zhang X."/>
            <person name="Misra M."/>
            <person name="Lapidus A."/>
            <person name="Nolan M."/>
            <person name="Lucas S."/>
            <person name="Deshpande S."/>
            <person name="Cheng J.F."/>
            <person name="Tapia R."/>
            <person name="Goodwin L.A."/>
            <person name="Pitluck S."/>
            <person name="Liolios K."/>
            <person name="Pagani I."/>
            <person name="Ivanova N."/>
            <person name="Mikhailova N."/>
            <person name="Pati A."/>
            <person name="Chen A."/>
            <person name="Palaniappan K."/>
            <person name="Land M."/>
            <person name="Hauser L."/>
            <person name="Pan C."/>
            <person name="Jeffries C.D."/>
            <person name="Detter J.C."/>
            <person name="Brambilla E.M."/>
            <person name="Rohde M."/>
            <person name="Djao O.D."/>
            <person name="Goker M."/>
            <person name="Sikorski J."/>
            <person name="Tindall B.J."/>
            <person name="Woyke T."/>
            <person name="Bristow J."/>
            <person name="Eisen J.A."/>
            <person name="Markowitz V."/>
            <person name="Hugenholtz P."/>
            <person name="Kyrpides N.C."/>
            <person name="Klenk H.P."/>
            <person name="Mavromatis K."/>
        </authorList>
    </citation>
    <scope>NUCLEOTIDE SEQUENCE [LARGE SCALE GENOMIC DNA]</scope>
    <source>
        <strain evidence="2">ATCC 29530 / DSM 19594 / LMG 11500 / NCIMB 11436 / LSU 4</strain>
    </source>
</reference>
<dbReference type="RefSeq" id="WP_013926957.1">
    <property type="nucleotide sequence ID" value="NC_015703.1"/>
</dbReference>
<reference evidence="2" key="1">
    <citation type="submission" date="2011-06" db="EMBL/GenBank/DDBJ databases">
        <title>The complete genome of chromosome of Runella slithyformis DSM 19594.</title>
        <authorList>
            <consortium name="US DOE Joint Genome Institute (JGI-PGF)"/>
            <person name="Lucas S."/>
            <person name="Han J."/>
            <person name="Lapidus A."/>
            <person name="Bruce D."/>
            <person name="Goodwin L."/>
            <person name="Pitluck S."/>
            <person name="Peters L."/>
            <person name="Kyrpides N."/>
            <person name="Mavromatis K."/>
            <person name="Ivanova N."/>
            <person name="Ovchinnikova G."/>
            <person name="Zhang X."/>
            <person name="Misra M."/>
            <person name="Detter J.C."/>
            <person name="Tapia R."/>
            <person name="Han C."/>
            <person name="Land M."/>
            <person name="Hauser L."/>
            <person name="Markowitz V."/>
            <person name="Cheng J.-F."/>
            <person name="Hugenholtz P."/>
            <person name="Woyke T."/>
            <person name="Wu D."/>
            <person name="Tindall B."/>
            <person name="Faehrich R."/>
            <person name="Brambilla E."/>
            <person name="Klenk H.-P."/>
            <person name="Eisen J.A."/>
        </authorList>
    </citation>
    <scope>NUCLEOTIDE SEQUENCE [LARGE SCALE GENOMIC DNA]</scope>
    <source>
        <strain evidence="2">ATCC 29530 / DSM 19594 / LMG 11500 / NCIMB 11436 / LSU 4</strain>
    </source>
</reference>
<dbReference type="EMBL" id="CP002859">
    <property type="protein sequence ID" value="AEI47638.1"/>
    <property type="molecule type" value="Genomic_DNA"/>
</dbReference>
<dbReference type="AlphaFoldDB" id="A0A7U4E4Y7"/>
<name>A0A7U4E4Y7_RUNSL</name>
<accession>A0A7U4E4Y7</accession>
<evidence type="ECO:0000313" key="2">
    <source>
        <dbReference type="Proteomes" id="UP000000493"/>
    </source>
</evidence>
<evidence type="ECO:0000313" key="1">
    <source>
        <dbReference type="EMBL" id="AEI47638.1"/>
    </source>
</evidence>
<organism evidence="1 2">
    <name type="scientific">Runella slithyformis (strain ATCC 29530 / DSM 19594 / LMG 11500 / NCIMB 11436 / LSU 4)</name>
    <dbReference type="NCBI Taxonomy" id="761193"/>
    <lineage>
        <taxon>Bacteria</taxon>
        <taxon>Pseudomonadati</taxon>
        <taxon>Bacteroidota</taxon>
        <taxon>Cytophagia</taxon>
        <taxon>Cytophagales</taxon>
        <taxon>Spirosomataceae</taxon>
        <taxon>Runella</taxon>
    </lineage>
</organism>
<dbReference type="Proteomes" id="UP000000493">
    <property type="component" value="Chromosome"/>
</dbReference>
<dbReference type="KEGG" id="rsi:Runsl_1210"/>